<dbReference type="EC" id="3.1.3.12" evidence="3"/>
<dbReference type="NCBIfam" id="TIGR00685">
    <property type="entry name" value="T6PP"/>
    <property type="match status" value="1"/>
</dbReference>
<dbReference type="Pfam" id="PF02358">
    <property type="entry name" value="Trehalose_PPase"/>
    <property type="match status" value="1"/>
</dbReference>
<dbReference type="SUPFAM" id="SSF56784">
    <property type="entry name" value="HAD-like"/>
    <property type="match status" value="1"/>
</dbReference>
<dbReference type="EMBL" id="JABFXE010000210">
    <property type="protein sequence ID" value="NUQ87795.1"/>
    <property type="molecule type" value="Genomic_DNA"/>
</dbReference>
<evidence type="ECO:0000256" key="2">
    <source>
        <dbReference type="ARBA" id="ARBA00024179"/>
    </source>
</evidence>
<dbReference type="AlphaFoldDB" id="A0A850C097"/>
<sequence length="179" mass="18898">MTAPSPEGRAPESPGSSEELRSALTLLARVPQLLIACDYDGTLAPIVTDPSQAKPIPESVSALRTLANLPQTKVAVISGRALRDLAALSRLPSEVHLVGSHGSEFDIGFTRALSSEDQRLRDKLVAELTAIAERYEGARVEPKPAGAALHVREAGEADAGRAVDDVREGPSTWDGVQTT</sequence>
<reference evidence="5 6" key="1">
    <citation type="submission" date="2020-05" db="EMBL/GenBank/DDBJ databases">
        <title>DNA-SIP metagenomic assembled genomes.</title>
        <authorList>
            <person name="Yu J."/>
        </authorList>
    </citation>
    <scope>NUCLEOTIDE SEQUENCE [LARGE SCALE GENOMIC DNA]</scope>
    <source>
        <strain evidence="5">Bin5.27</strain>
    </source>
</reference>
<dbReference type="InterPro" id="IPR044651">
    <property type="entry name" value="OTSB-like"/>
</dbReference>
<dbReference type="PANTHER" id="PTHR43768">
    <property type="entry name" value="TREHALOSE 6-PHOSPHATE PHOSPHATASE"/>
    <property type="match status" value="1"/>
</dbReference>
<comment type="cofactor">
    <cofactor evidence="3">
        <name>Mg(2+)</name>
        <dbReference type="ChEBI" id="CHEBI:18420"/>
    </cofactor>
</comment>
<comment type="caution">
    <text evidence="5">The sequence shown here is derived from an EMBL/GenBank/DDBJ whole genome shotgun (WGS) entry which is preliminary data.</text>
</comment>
<keyword evidence="3" id="KW-0460">Magnesium</keyword>
<dbReference type="PANTHER" id="PTHR43768:SF3">
    <property type="entry name" value="TREHALOSE 6-PHOSPHATE PHOSPHATASE"/>
    <property type="match status" value="1"/>
</dbReference>
<comment type="pathway">
    <text evidence="3">Glycan biosynthesis; trehalose biosynthesis.</text>
</comment>
<evidence type="ECO:0000256" key="3">
    <source>
        <dbReference type="RuleBase" id="RU361117"/>
    </source>
</evidence>
<dbReference type="Gene3D" id="3.40.50.1000">
    <property type="entry name" value="HAD superfamily/HAD-like"/>
    <property type="match status" value="1"/>
</dbReference>
<gene>
    <name evidence="5" type="primary">otsB</name>
    <name evidence="5" type="ORF">HOQ43_04950</name>
</gene>
<comment type="function">
    <text evidence="2 3">Removes the phosphate from trehalose 6-phosphate to produce free trehalose.</text>
</comment>
<keyword evidence="3" id="KW-0479">Metal-binding</keyword>
<name>A0A850C097_9ACTN</name>
<evidence type="ECO:0000313" key="5">
    <source>
        <dbReference type="EMBL" id="NUQ87795.1"/>
    </source>
</evidence>
<evidence type="ECO:0000256" key="4">
    <source>
        <dbReference type="SAM" id="MobiDB-lite"/>
    </source>
</evidence>
<dbReference type="UniPathway" id="UPA00299"/>
<protein>
    <recommendedName>
        <fullName evidence="3">Trehalose 6-phosphate phosphatase</fullName>
        <ecNumber evidence="3">3.1.3.12</ecNumber>
    </recommendedName>
</protein>
<proteinExistence type="inferred from homology"/>
<dbReference type="GO" id="GO:0046872">
    <property type="term" value="F:metal ion binding"/>
    <property type="evidence" value="ECO:0007669"/>
    <property type="project" value="UniProtKB-KW"/>
</dbReference>
<dbReference type="Proteomes" id="UP000574690">
    <property type="component" value="Unassembled WGS sequence"/>
</dbReference>
<feature type="compositionally biased region" description="Basic and acidic residues" evidence="4">
    <location>
        <begin position="152"/>
        <end position="168"/>
    </location>
</feature>
<keyword evidence="1 3" id="KW-0378">Hydrolase</keyword>
<feature type="non-terminal residue" evidence="5">
    <location>
        <position position="179"/>
    </location>
</feature>
<accession>A0A850C097</accession>
<evidence type="ECO:0000313" key="6">
    <source>
        <dbReference type="Proteomes" id="UP000574690"/>
    </source>
</evidence>
<comment type="similarity">
    <text evidence="3">Belongs to the trehalose phosphatase family.</text>
</comment>
<dbReference type="GO" id="GO:0004805">
    <property type="term" value="F:trehalose-phosphatase activity"/>
    <property type="evidence" value="ECO:0007669"/>
    <property type="project" value="UniProtKB-EC"/>
</dbReference>
<dbReference type="InterPro" id="IPR023214">
    <property type="entry name" value="HAD_sf"/>
</dbReference>
<dbReference type="InterPro" id="IPR003337">
    <property type="entry name" value="Trehalose_PPase"/>
</dbReference>
<dbReference type="InterPro" id="IPR036412">
    <property type="entry name" value="HAD-like_sf"/>
</dbReference>
<organism evidence="5 6">
    <name type="scientific">Glycomyces artemisiae</name>
    <dbReference type="NCBI Taxonomy" id="1076443"/>
    <lineage>
        <taxon>Bacteria</taxon>
        <taxon>Bacillati</taxon>
        <taxon>Actinomycetota</taxon>
        <taxon>Actinomycetes</taxon>
        <taxon>Glycomycetales</taxon>
        <taxon>Glycomycetaceae</taxon>
        <taxon>Glycomyces</taxon>
    </lineage>
</organism>
<dbReference type="GO" id="GO:0005992">
    <property type="term" value="P:trehalose biosynthetic process"/>
    <property type="evidence" value="ECO:0007669"/>
    <property type="project" value="UniProtKB-UniPathway"/>
</dbReference>
<feature type="region of interest" description="Disordered" evidence="4">
    <location>
        <begin position="152"/>
        <end position="179"/>
    </location>
</feature>
<comment type="catalytic activity">
    <reaction evidence="3">
        <text>alpha,alpha-trehalose 6-phosphate + H2O = alpha,alpha-trehalose + phosphate</text>
        <dbReference type="Rhea" id="RHEA:23420"/>
        <dbReference type="ChEBI" id="CHEBI:15377"/>
        <dbReference type="ChEBI" id="CHEBI:16551"/>
        <dbReference type="ChEBI" id="CHEBI:43474"/>
        <dbReference type="ChEBI" id="CHEBI:58429"/>
        <dbReference type="EC" id="3.1.3.12"/>
    </reaction>
</comment>
<evidence type="ECO:0000256" key="1">
    <source>
        <dbReference type="ARBA" id="ARBA00022801"/>
    </source>
</evidence>